<evidence type="ECO:0000313" key="1">
    <source>
        <dbReference type="EMBL" id="MVN88308.1"/>
    </source>
</evidence>
<gene>
    <name evidence="1" type="ORF">GO986_16300</name>
</gene>
<organism evidence="1 2">
    <name type="scientific">Deinococcus arboris</name>
    <dbReference type="NCBI Taxonomy" id="2682977"/>
    <lineage>
        <taxon>Bacteria</taxon>
        <taxon>Thermotogati</taxon>
        <taxon>Deinococcota</taxon>
        <taxon>Deinococci</taxon>
        <taxon>Deinococcales</taxon>
        <taxon>Deinococcaceae</taxon>
        <taxon>Deinococcus</taxon>
    </lineage>
</organism>
<comment type="caution">
    <text evidence="1">The sequence shown here is derived from an EMBL/GenBank/DDBJ whole genome shotgun (WGS) entry which is preliminary data.</text>
</comment>
<accession>A0A7C9I0M9</accession>
<dbReference type="EMBL" id="WQLB01000026">
    <property type="protein sequence ID" value="MVN88308.1"/>
    <property type="molecule type" value="Genomic_DNA"/>
</dbReference>
<protein>
    <submittedName>
        <fullName evidence="1">Uncharacterized protein</fullName>
    </submittedName>
</protein>
<name>A0A7C9I0M9_9DEIO</name>
<dbReference type="AlphaFoldDB" id="A0A7C9I0M9"/>
<evidence type="ECO:0000313" key="2">
    <source>
        <dbReference type="Proteomes" id="UP000483286"/>
    </source>
</evidence>
<sequence length="95" mass="10318">MTYSIEIADFNSSNIRQIAEQVGVTHMREIGSGYARGIDENGEATIDNTGNSEAQITAYEFSNGTRVINTNGDPVWEDEDAEVFAELAASADIEL</sequence>
<keyword evidence="2" id="KW-1185">Reference proteome</keyword>
<dbReference type="RefSeq" id="WP_157460368.1">
    <property type="nucleotide sequence ID" value="NZ_WQLB01000026.1"/>
</dbReference>
<dbReference type="Proteomes" id="UP000483286">
    <property type="component" value="Unassembled WGS sequence"/>
</dbReference>
<proteinExistence type="predicted"/>
<reference evidence="1 2" key="1">
    <citation type="submission" date="2019-12" db="EMBL/GenBank/DDBJ databases">
        <title>Deinococcus sp. HMF7620 Genome sequencing and assembly.</title>
        <authorList>
            <person name="Kang H."/>
            <person name="Kim H."/>
            <person name="Joh K."/>
        </authorList>
    </citation>
    <scope>NUCLEOTIDE SEQUENCE [LARGE SCALE GENOMIC DNA]</scope>
    <source>
        <strain evidence="1 2">HMF7620</strain>
    </source>
</reference>